<dbReference type="Proteomes" id="UP001556367">
    <property type="component" value="Unassembled WGS sequence"/>
</dbReference>
<keyword evidence="3" id="KW-0732">Signal</keyword>
<accession>A0ABR3JGV6</accession>
<keyword evidence="2" id="KW-0812">Transmembrane</keyword>
<evidence type="ECO:0000256" key="2">
    <source>
        <dbReference type="SAM" id="Phobius"/>
    </source>
</evidence>
<evidence type="ECO:0000256" key="3">
    <source>
        <dbReference type="SAM" id="SignalP"/>
    </source>
</evidence>
<gene>
    <name evidence="4" type="ORF">HGRIS_003879</name>
</gene>
<reference evidence="5" key="1">
    <citation type="submission" date="2024-06" db="EMBL/GenBank/DDBJ databases">
        <title>Multi-omics analyses provide insights into the biosynthesis of the anticancer antibiotic pleurotin in Hohenbuehelia grisea.</title>
        <authorList>
            <person name="Weaver J.A."/>
            <person name="Alberti F."/>
        </authorList>
    </citation>
    <scope>NUCLEOTIDE SEQUENCE [LARGE SCALE GENOMIC DNA]</scope>
    <source>
        <strain evidence="5">T-177</strain>
    </source>
</reference>
<dbReference type="CDD" id="cd12087">
    <property type="entry name" value="TM_EGFR-like"/>
    <property type="match status" value="1"/>
</dbReference>
<feature type="compositionally biased region" description="Low complexity" evidence="1">
    <location>
        <begin position="334"/>
        <end position="371"/>
    </location>
</feature>
<protein>
    <submittedName>
        <fullName evidence="4">Uncharacterized protein</fullName>
    </submittedName>
</protein>
<feature type="chain" id="PRO_5046972397" evidence="3">
    <location>
        <begin position="23"/>
        <end position="371"/>
    </location>
</feature>
<keyword evidence="5" id="KW-1185">Reference proteome</keyword>
<evidence type="ECO:0000313" key="4">
    <source>
        <dbReference type="EMBL" id="KAL0954946.1"/>
    </source>
</evidence>
<feature type="transmembrane region" description="Helical" evidence="2">
    <location>
        <begin position="239"/>
        <end position="261"/>
    </location>
</feature>
<organism evidence="4 5">
    <name type="scientific">Hohenbuehelia grisea</name>
    <dbReference type="NCBI Taxonomy" id="104357"/>
    <lineage>
        <taxon>Eukaryota</taxon>
        <taxon>Fungi</taxon>
        <taxon>Dikarya</taxon>
        <taxon>Basidiomycota</taxon>
        <taxon>Agaricomycotina</taxon>
        <taxon>Agaricomycetes</taxon>
        <taxon>Agaricomycetidae</taxon>
        <taxon>Agaricales</taxon>
        <taxon>Pleurotineae</taxon>
        <taxon>Pleurotaceae</taxon>
        <taxon>Hohenbuehelia</taxon>
    </lineage>
</organism>
<dbReference type="EMBL" id="JASNQZ010000007">
    <property type="protein sequence ID" value="KAL0954946.1"/>
    <property type="molecule type" value="Genomic_DNA"/>
</dbReference>
<feature type="signal peptide" evidence="3">
    <location>
        <begin position="1"/>
        <end position="22"/>
    </location>
</feature>
<sequence>MQSFLPFISALFYLFNISRVSGQLDKTKCVSSAVDWFTNFTGETPCRTYERVRQICNSNFRVGTMNSNATDGQSADVCNDEVADCCCNSVAFTLSTLCMTCQYGNGPDGDGRNAVPGAYQSYLTNRGENDFCSPITNRSFTPQVQAAVCDAKIKIPDYLYPFFWSDGSCVFSRQTFTKDANAFGPKDSYTKCNFTDADLAAGSASSTSSGSDGIPSQTGTAAASSATPQSSSQNLSGGAIAGIVIGIVVFLFLSATILWMLRRQQRIIRTLSKGSGVPLEYHDDMGRPSIAVSDGIGAGHIPTPYVLPPSAGTRPPSDQKLTMEEYNRTGHLRTPGASLSNLSSSTGMGSSTLRLTEGVKSSMPKGSHSSS</sequence>
<feature type="region of interest" description="Disordered" evidence="1">
    <location>
        <begin position="330"/>
        <end position="371"/>
    </location>
</feature>
<comment type="caution">
    <text evidence="4">The sequence shown here is derived from an EMBL/GenBank/DDBJ whole genome shotgun (WGS) entry which is preliminary data.</text>
</comment>
<keyword evidence="2" id="KW-1133">Transmembrane helix</keyword>
<keyword evidence="2" id="KW-0472">Membrane</keyword>
<feature type="region of interest" description="Disordered" evidence="1">
    <location>
        <begin position="204"/>
        <end position="231"/>
    </location>
</feature>
<evidence type="ECO:0000256" key="1">
    <source>
        <dbReference type="SAM" id="MobiDB-lite"/>
    </source>
</evidence>
<proteinExistence type="predicted"/>
<evidence type="ECO:0000313" key="5">
    <source>
        <dbReference type="Proteomes" id="UP001556367"/>
    </source>
</evidence>
<name>A0ABR3JGV6_9AGAR</name>